<sequence length="183" mass="20812">MKAVINMTDETQSIMALFAQLIQSRSFVASAWMTVGKERRRDFMNTKGKSRLLNLLSAKDGLTNAEITELLDIRPSSVSLQVKALEEEGYVMRQASEADKRVSLIFLTDKGRASIEKGDLEIDQLSETILAGLSEAELKELQASLTKIAHNVKHSQFDAAFFERAHQMRHHHHGEWNRSRFPW</sequence>
<keyword evidence="3" id="KW-0804">Transcription</keyword>
<dbReference type="InterPro" id="IPR036390">
    <property type="entry name" value="WH_DNA-bd_sf"/>
</dbReference>
<dbReference type="SMART" id="SM00347">
    <property type="entry name" value="HTH_MARR"/>
    <property type="match status" value="1"/>
</dbReference>
<dbReference type="Proteomes" id="UP000199749">
    <property type="component" value="Chromosome"/>
</dbReference>
<evidence type="ECO:0000313" key="5">
    <source>
        <dbReference type="EMBL" id="ASN60797.1"/>
    </source>
</evidence>
<dbReference type="PANTHER" id="PTHR33164">
    <property type="entry name" value="TRANSCRIPTIONAL REGULATOR, MARR FAMILY"/>
    <property type="match status" value="1"/>
</dbReference>
<dbReference type="Gene3D" id="1.10.10.10">
    <property type="entry name" value="Winged helix-like DNA-binding domain superfamily/Winged helix DNA-binding domain"/>
    <property type="match status" value="1"/>
</dbReference>
<evidence type="ECO:0000313" key="6">
    <source>
        <dbReference type="Proteomes" id="UP000199749"/>
    </source>
</evidence>
<dbReference type="PANTHER" id="PTHR33164:SF64">
    <property type="entry name" value="TRANSCRIPTIONAL REGULATOR SLYA"/>
    <property type="match status" value="1"/>
</dbReference>
<dbReference type="Pfam" id="PF01047">
    <property type="entry name" value="MarR"/>
    <property type="match status" value="1"/>
</dbReference>
<dbReference type="PROSITE" id="PS01117">
    <property type="entry name" value="HTH_MARR_1"/>
    <property type="match status" value="1"/>
</dbReference>
<dbReference type="SUPFAM" id="SSF46785">
    <property type="entry name" value="Winged helix' DNA-binding domain"/>
    <property type="match status" value="1"/>
</dbReference>
<evidence type="ECO:0000256" key="2">
    <source>
        <dbReference type="ARBA" id="ARBA00023125"/>
    </source>
</evidence>
<dbReference type="EMBL" id="CP022474">
    <property type="protein sequence ID" value="ASN60797.1"/>
    <property type="molecule type" value="Genomic_DNA"/>
</dbReference>
<dbReference type="InterPro" id="IPR000835">
    <property type="entry name" value="HTH_MarR-typ"/>
</dbReference>
<organism evidence="5 6">
    <name type="scientific">Latilactobacillus curvatus</name>
    <name type="common">Lactobacillus curvatus</name>
    <dbReference type="NCBI Taxonomy" id="28038"/>
    <lineage>
        <taxon>Bacteria</taxon>
        <taxon>Bacillati</taxon>
        <taxon>Bacillota</taxon>
        <taxon>Bacilli</taxon>
        <taxon>Lactobacillales</taxon>
        <taxon>Lactobacillaceae</taxon>
        <taxon>Latilactobacillus</taxon>
    </lineage>
</organism>
<dbReference type="GO" id="GO:0003700">
    <property type="term" value="F:DNA-binding transcription factor activity"/>
    <property type="evidence" value="ECO:0007669"/>
    <property type="project" value="InterPro"/>
</dbReference>
<dbReference type="CDD" id="cd00090">
    <property type="entry name" value="HTH_ARSR"/>
    <property type="match status" value="1"/>
</dbReference>
<reference evidence="5 6" key="1">
    <citation type="submission" date="2017-07" db="EMBL/GenBank/DDBJ databases">
        <title>Lactobacillus curvatus MRS6 whole genome.</title>
        <authorList>
            <person name="Jans C."/>
            <person name="Lagler S."/>
            <person name="Lacroix C."/>
            <person name="Meile L."/>
            <person name="Stevens M.J.A."/>
        </authorList>
    </citation>
    <scope>NUCLEOTIDE SEQUENCE [LARGE SCALE GENOMIC DNA]</scope>
    <source>
        <strain evidence="5 6">MRS6</strain>
    </source>
</reference>
<dbReference type="PROSITE" id="PS50995">
    <property type="entry name" value="HTH_MARR_2"/>
    <property type="match status" value="1"/>
</dbReference>
<protein>
    <submittedName>
        <fullName evidence="5">Transcriptional regulator</fullName>
    </submittedName>
</protein>
<dbReference type="InterPro" id="IPR023187">
    <property type="entry name" value="Tscrpt_reg_MarR-type_CS"/>
</dbReference>
<dbReference type="InterPro" id="IPR039422">
    <property type="entry name" value="MarR/SlyA-like"/>
</dbReference>
<evidence type="ECO:0000259" key="4">
    <source>
        <dbReference type="PROSITE" id="PS50995"/>
    </source>
</evidence>
<evidence type="ECO:0000256" key="1">
    <source>
        <dbReference type="ARBA" id="ARBA00023015"/>
    </source>
</evidence>
<dbReference type="InterPro" id="IPR036388">
    <property type="entry name" value="WH-like_DNA-bd_sf"/>
</dbReference>
<keyword evidence="2" id="KW-0238">DNA-binding</keyword>
<accession>A0AAC9Y1V6</accession>
<proteinExistence type="predicted"/>
<dbReference type="PRINTS" id="PR00598">
    <property type="entry name" value="HTHMARR"/>
</dbReference>
<name>A0AAC9Y1V6_LATCU</name>
<dbReference type="AlphaFoldDB" id="A0AAC9Y1V6"/>
<dbReference type="GO" id="GO:0003677">
    <property type="term" value="F:DNA binding"/>
    <property type="evidence" value="ECO:0007669"/>
    <property type="project" value="UniProtKB-KW"/>
</dbReference>
<dbReference type="InterPro" id="IPR011991">
    <property type="entry name" value="ArsR-like_HTH"/>
</dbReference>
<evidence type="ECO:0000256" key="3">
    <source>
        <dbReference type="ARBA" id="ARBA00023163"/>
    </source>
</evidence>
<feature type="domain" description="HTH marR-type" evidence="4">
    <location>
        <begin position="11"/>
        <end position="150"/>
    </location>
</feature>
<dbReference type="GO" id="GO:0006950">
    <property type="term" value="P:response to stress"/>
    <property type="evidence" value="ECO:0007669"/>
    <property type="project" value="TreeGrafter"/>
</dbReference>
<gene>
    <name evidence="5" type="ORF">CG419_09310</name>
</gene>
<keyword evidence="1" id="KW-0805">Transcription regulation</keyword>